<keyword evidence="1" id="KW-0812">Transmembrane</keyword>
<feature type="transmembrane region" description="Helical" evidence="1">
    <location>
        <begin position="265"/>
        <end position="284"/>
    </location>
</feature>
<reference evidence="2" key="1">
    <citation type="submission" date="2021-01" db="EMBL/GenBank/DDBJ databases">
        <authorList>
            <person name="Corre E."/>
            <person name="Pelletier E."/>
            <person name="Niang G."/>
            <person name="Scheremetjew M."/>
            <person name="Finn R."/>
            <person name="Kale V."/>
            <person name="Holt S."/>
            <person name="Cochrane G."/>
            <person name="Meng A."/>
            <person name="Brown T."/>
            <person name="Cohen L."/>
        </authorList>
    </citation>
    <scope>NUCLEOTIDE SEQUENCE</scope>
    <source>
        <strain evidence="2">CCCM811</strain>
    </source>
</reference>
<keyword evidence="1" id="KW-1133">Transmembrane helix</keyword>
<accession>A0A6V3JNW8</accession>
<proteinExistence type="predicted"/>
<dbReference type="EMBL" id="HBIV01006455">
    <property type="protein sequence ID" value="CAE0651103.1"/>
    <property type="molecule type" value="Transcribed_RNA"/>
</dbReference>
<dbReference type="CDD" id="cd14726">
    <property type="entry name" value="TraB_PrgY-like"/>
    <property type="match status" value="1"/>
</dbReference>
<sequence length="285" mass="32086">MSHDPLSLPDWITCLRSPKRNGGILYIVGTNHVADYKAEARVQKAIKELKPNLVMLELCKKRKHLLDSERAGPHRGGNCCAACMNICQLSLTGNGSVALLGYLMSQYLRRVGRESNTTPGKEFRAAAKEARRQRASLILGDRDFTITLMRIWARLGSLERIALCWKLFYGAYLDLGFNYYRKLSTEDSIGLMGEQFPGLLEPLVSERDAYMAHVLRYFVDQGETIVAVVGGAHVKGIQKKWKDNIDVQKLLTVPERGIVGRYSELSVVAILLAMLFYVVLLAFYR</sequence>
<keyword evidence="1" id="KW-0472">Membrane</keyword>
<evidence type="ECO:0000256" key="1">
    <source>
        <dbReference type="SAM" id="Phobius"/>
    </source>
</evidence>
<evidence type="ECO:0000313" key="2">
    <source>
        <dbReference type="EMBL" id="CAE0651103.1"/>
    </source>
</evidence>
<organism evidence="2">
    <name type="scientific">Lotharella globosa</name>
    <dbReference type="NCBI Taxonomy" id="91324"/>
    <lineage>
        <taxon>Eukaryota</taxon>
        <taxon>Sar</taxon>
        <taxon>Rhizaria</taxon>
        <taxon>Cercozoa</taxon>
        <taxon>Chlorarachniophyceae</taxon>
        <taxon>Lotharella</taxon>
    </lineage>
</organism>
<dbReference type="InterPro" id="IPR046345">
    <property type="entry name" value="TraB_PrgY-like"/>
</dbReference>
<dbReference type="AlphaFoldDB" id="A0A6V3JNW8"/>
<evidence type="ECO:0008006" key="3">
    <source>
        <dbReference type="Google" id="ProtNLM"/>
    </source>
</evidence>
<name>A0A6V3JNW8_9EUKA</name>
<dbReference type="Pfam" id="PF01963">
    <property type="entry name" value="TraB_PrgY_gumN"/>
    <property type="match status" value="1"/>
</dbReference>
<gene>
    <name evidence="2" type="ORF">LGLO00237_LOCUS4715</name>
</gene>
<dbReference type="InterPro" id="IPR002816">
    <property type="entry name" value="TraB/PrgY/GumN_fam"/>
</dbReference>
<protein>
    <recommendedName>
        <fullName evidence="3">TraB domain-containing protein</fullName>
    </recommendedName>
</protein>
<dbReference type="PANTHER" id="PTHR21530">
    <property type="entry name" value="PHEROMONE SHUTDOWN PROTEIN"/>
    <property type="match status" value="1"/>
</dbReference>
<dbReference type="PANTHER" id="PTHR21530:SF7">
    <property type="entry name" value="TRAB DOMAIN-CONTAINING PROTEIN"/>
    <property type="match status" value="1"/>
</dbReference>